<name>M7YQ25_TRIUA</name>
<dbReference type="InterPro" id="IPR004252">
    <property type="entry name" value="Probable_transposase_24"/>
</dbReference>
<accession>M7YQ25</accession>
<organism evidence="1">
    <name type="scientific">Triticum urartu</name>
    <name type="common">Red wild einkorn</name>
    <name type="synonym">Crithodium urartu</name>
    <dbReference type="NCBI Taxonomy" id="4572"/>
    <lineage>
        <taxon>Eukaryota</taxon>
        <taxon>Viridiplantae</taxon>
        <taxon>Streptophyta</taxon>
        <taxon>Embryophyta</taxon>
        <taxon>Tracheophyta</taxon>
        <taxon>Spermatophyta</taxon>
        <taxon>Magnoliopsida</taxon>
        <taxon>Liliopsida</taxon>
        <taxon>Poales</taxon>
        <taxon>Poaceae</taxon>
        <taxon>BOP clade</taxon>
        <taxon>Pooideae</taxon>
        <taxon>Triticodae</taxon>
        <taxon>Triticeae</taxon>
        <taxon>Triticinae</taxon>
        <taxon>Triticum</taxon>
    </lineage>
</organism>
<reference evidence="1" key="1">
    <citation type="journal article" date="2013" name="Nature">
        <title>Draft genome of the wheat A-genome progenitor Triticum urartu.</title>
        <authorList>
            <person name="Ling H.Q."/>
            <person name="Zhao S."/>
            <person name="Liu D."/>
            <person name="Wang J."/>
            <person name="Sun H."/>
            <person name="Zhang C."/>
            <person name="Fan H."/>
            <person name="Li D."/>
            <person name="Dong L."/>
            <person name="Tao Y."/>
            <person name="Gao C."/>
            <person name="Wu H."/>
            <person name="Li Y."/>
            <person name="Cui Y."/>
            <person name="Guo X."/>
            <person name="Zheng S."/>
            <person name="Wang B."/>
            <person name="Yu K."/>
            <person name="Liang Q."/>
            <person name="Yang W."/>
            <person name="Lou X."/>
            <person name="Chen J."/>
            <person name="Feng M."/>
            <person name="Jian J."/>
            <person name="Zhang X."/>
            <person name="Luo G."/>
            <person name="Jiang Y."/>
            <person name="Liu J."/>
            <person name="Wang Z."/>
            <person name="Sha Y."/>
            <person name="Zhang B."/>
            <person name="Wu H."/>
            <person name="Tang D."/>
            <person name="Shen Q."/>
            <person name="Xue P."/>
            <person name="Zou S."/>
            <person name="Wang X."/>
            <person name="Liu X."/>
            <person name="Wang F."/>
            <person name="Yang Y."/>
            <person name="An X."/>
            <person name="Dong Z."/>
            <person name="Zhang K."/>
            <person name="Zhang X."/>
            <person name="Luo M.C."/>
            <person name="Dvorak J."/>
            <person name="Tong Y."/>
            <person name="Wang J."/>
            <person name="Yang H."/>
            <person name="Li Z."/>
            <person name="Wang D."/>
            <person name="Zhang A."/>
            <person name="Wang J."/>
        </authorList>
    </citation>
    <scope>NUCLEOTIDE SEQUENCE</scope>
</reference>
<dbReference type="OMA" id="LAYDMQR"/>
<sequence>MEGTRGGSELPAYEQSRLASIAENKTGIKSYARSRHELAEELGYDMQRDEIFVRAHTRKIGVPTAQAETLIKQPEETAEPPTTLAMEIQFHRQDEQVSTLLGRTEKMQ</sequence>
<dbReference type="EMBL" id="KD247327">
    <property type="protein sequence ID" value="EMS49066.1"/>
    <property type="molecule type" value="Genomic_DNA"/>
</dbReference>
<proteinExistence type="predicted"/>
<gene>
    <name evidence="1" type="ORF">TRIUR3_31600</name>
</gene>
<protein>
    <submittedName>
        <fullName evidence="1">Uncharacterized protein</fullName>
    </submittedName>
</protein>
<dbReference type="Pfam" id="PF03004">
    <property type="entry name" value="Transposase_24"/>
    <property type="match status" value="1"/>
</dbReference>
<dbReference type="AlphaFoldDB" id="M7YQ25"/>
<evidence type="ECO:0000313" key="1">
    <source>
        <dbReference type="EMBL" id="EMS49066.1"/>
    </source>
</evidence>